<evidence type="ECO:0000256" key="1">
    <source>
        <dbReference type="SAM" id="MobiDB-lite"/>
    </source>
</evidence>
<dbReference type="GO" id="GO:0032184">
    <property type="term" value="F:SUMO polymer binding"/>
    <property type="evidence" value="ECO:0007669"/>
    <property type="project" value="EnsemblMetazoa"/>
</dbReference>
<feature type="compositionally biased region" description="Polar residues" evidence="1">
    <location>
        <begin position="10"/>
        <end position="43"/>
    </location>
</feature>
<dbReference type="PANTHER" id="PTHR23099:SF0">
    <property type="entry name" value="GERM CELL NUCLEAR ACIDIC PROTEIN"/>
    <property type="match status" value="1"/>
</dbReference>
<keyword evidence="4" id="KW-1185">Reference proteome</keyword>
<dbReference type="Pfam" id="PF10263">
    <property type="entry name" value="SprT-like"/>
    <property type="match status" value="1"/>
</dbReference>
<dbReference type="InterPro" id="IPR006640">
    <property type="entry name" value="SprT-like_domain"/>
</dbReference>
<evidence type="ECO:0000259" key="2">
    <source>
        <dbReference type="SMART" id="SM00731"/>
    </source>
</evidence>
<dbReference type="SMART" id="SM00731">
    <property type="entry name" value="SprT"/>
    <property type="match status" value="1"/>
</dbReference>
<feature type="region of interest" description="Disordered" evidence="1">
    <location>
        <begin position="1"/>
        <end position="260"/>
    </location>
</feature>
<sequence>MPTPFRELHNNSNASASSYETAWSTSFSNRSNSKPTNNDSRSSMPEIKDEPDFDLDESISNLENNISMMSVSSARSPAFRTPARNSIRDAPMTPGDRMLQSVKKEQDRALLKELYPEMFQDDSQKPPERPREVKKEVKIEPNYEDYDANKENRPPGEKQDGEVRKTRSKRIVVSSDSEDDGNFDNYLQNLRGKPAEPPKAERKLPKRTSFVVEDDYISEEDSEESEHSEEDDDSEEEEERASSPEVVKPKPKDKSTKKVPSDDDEWFLVSLAENYSGPIHSDAKIYSKDGALRLKKNREALLTKLVEILVRRVFTEIPSDMLKVTWNARLRKSAGQCRNHRHGNSTVEMSPVVCTTAERVRDTLIHEMCHAAVWVVDRLHKEGHGPGWKRWGARCSSTFKSLPFIERCHSYEIEAKFFYVCETDGCPVEIKRQSKSLDTSRKACGACLGRFILYRYCRRTNTRIRIEDPKAKTCPKPVRTTVPAPSPSPPPIRSVISKYPAGFDEFSEKNYWDYSSEGLTHSEVMEKLLKEFNELTKSS</sequence>
<feature type="compositionally biased region" description="Basic and acidic residues" evidence="1">
    <location>
        <begin position="247"/>
        <end position="260"/>
    </location>
</feature>
<accession>E3NGZ8</accession>
<evidence type="ECO:0000313" key="4">
    <source>
        <dbReference type="Proteomes" id="UP000008281"/>
    </source>
</evidence>
<dbReference type="GO" id="GO:0000793">
    <property type="term" value="C:condensed chromosome"/>
    <property type="evidence" value="ECO:0007669"/>
    <property type="project" value="EnsemblMetazoa"/>
</dbReference>
<feature type="compositionally biased region" description="Acidic residues" evidence="1">
    <location>
        <begin position="212"/>
        <end position="239"/>
    </location>
</feature>
<dbReference type="CTD" id="9799309"/>
<proteinExistence type="predicted"/>
<dbReference type="OrthoDB" id="20772at2759"/>
<dbReference type="GeneID" id="9799309"/>
<dbReference type="PANTHER" id="PTHR23099">
    <property type="entry name" value="TRANSCRIPTIONAL REGULATOR"/>
    <property type="match status" value="1"/>
</dbReference>
<organism evidence="4">
    <name type="scientific">Caenorhabditis remanei</name>
    <name type="common">Caenorhabditis vulgaris</name>
    <dbReference type="NCBI Taxonomy" id="31234"/>
    <lineage>
        <taxon>Eukaryota</taxon>
        <taxon>Metazoa</taxon>
        <taxon>Ecdysozoa</taxon>
        <taxon>Nematoda</taxon>
        <taxon>Chromadorea</taxon>
        <taxon>Rhabditida</taxon>
        <taxon>Rhabditina</taxon>
        <taxon>Rhabditomorpha</taxon>
        <taxon>Rhabditoidea</taxon>
        <taxon>Rhabditidae</taxon>
        <taxon>Peloderinae</taxon>
        <taxon>Caenorhabditis</taxon>
    </lineage>
</organism>
<dbReference type="HOGENOM" id="CLU_512136_0_0_1"/>
<dbReference type="eggNOG" id="KOG3854">
    <property type="taxonomic scope" value="Eukaryota"/>
</dbReference>
<name>E3NGZ8_CAERE</name>
<gene>
    <name evidence="3" type="ORF">CRE_08577</name>
</gene>
<dbReference type="OMA" id="PFIERCH"/>
<dbReference type="GO" id="GO:0106300">
    <property type="term" value="P:protein-DNA covalent cross-linking repair"/>
    <property type="evidence" value="ECO:0007669"/>
    <property type="project" value="EnsemblMetazoa"/>
</dbReference>
<dbReference type="GO" id="GO:0016605">
    <property type="term" value="C:PML body"/>
    <property type="evidence" value="ECO:0007669"/>
    <property type="project" value="EnsemblMetazoa"/>
</dbReference>
<evidence type="ECO:0000313" key="3">
    <source>
        <dbReference type="EMBL" id="EFO97542.1"/>
    </source>
</evidence>
<dbReference type="KEGG" id="crq:GCK72_010680"/>
<dbReference type="InParanoid" id="E3NGZ8"/>
<reference evidence="3" key="1">
    <citation type="submission" date="2007-07" db="EMBL/GenBank/DDBJ databases">
        <title>PCAP assembly of the Caenorhabditis remanei genome.</title>
        <authorList>
            <consortium name="The Caenorhabditis remanei Sequencing Consortium"/>
            <person name="Wilson R.K."/>
        </authorList>
    </citation>
    <scope>NUCLEOTIDE SEQUENCE [LARGE SCALE GENOMIC DNA]</scope>
    <source>
        <strain evidence="3">PB4641</strain>
    </source>
</reference>
<dbReference type="Proteomes" id="UP000008281">
    <property type="component" value="Unassembled WGS sequence"/>
</dbReference>
<feature type="compositionally biased region" description="Basic and acidic residues" evidence="1">
    <location>
        <begin position="122"/>
        <end position="165"/>
    </location>
</feature>
<feature type="compositionally biased region" description="Basic and acidic residues" evidence="1">
    <location>
        <begin position="193"/>
        <end position="203"/>
    </location>
</feature>
<dbReference type="AlphaFoldDB" id="E3NGZ8"/>
<dbReference type="EMBL" id="DS268663">
    <property type="protein sequence ID" value="EFO97542.1"/>
    <property type="molecule type" value="Genomic_DNA"/>
</dbReference>
<dbReference type="FunCoup" id="E3NGZ8">
    <property type="interactions" value="183"/>
</dbReference>
<feature type="compositionally biased region" description="Polar residues" evidence="1">
    <location>
        <begin position="58"/>
        <end position="75"/>
    </location>
</feature>
<feature type="domain" description="SprT-like" evidence="2">
    <location>
        <begin position="299"/>
        <end position="454"/>
    </location>
</feature>
<dbReference type="STRING" id="31234.E3NGZ8"/>
<dbReference type="GO" id="GO:0045132">
    <property type="term" value="P:meiotic chromosome segregation"/>
    <property type="evidence" value="ECO:0007669"/>
    <property type="project" value="EnsemblMetazoa"/>
</dbReference>
<protein>
    <recommendedName>
        <fullName evidence="2">SprT-like domain-containing protein</fullName>
    </recommendedName>
</protein>
<feature type="compositionally biased region" description="Basic and acidic residues" evidence="1">
    <location>
        <begin position="102"/>
        <end position="115"/>
    </location>
</feature>